<dbReference type="Pfam" id="PF24316">
    <property type="entry name" value="Tli3"/>
    <property type="match status" value="1"/>
</dbReference>
<evidence type="ECO:0000256" key="1">
    <source>
        <dbReference type="SAM" id="SignalP"/>
    </source>
</evidence>
<proteinExistence type="predicted"/>
<feature type="signal peptide" evidence="1">
    <location>
        <begin position="1"/>
        <end position="18"/>
    </location>
</feature>
<evidence type="ECO:0000259" key="2">
    <source>
        <dbReference type="Pfam" id="PF24316"/>
    </source>
</evidence>
<dbReference type="Proteomes" id="UP000680634">
    <property type="component" value="Unassembled WGS sequence"/>
</dbReference>
<dbReference type="InterPro" id="IPR057562">
    <property type="entry name" value="Tli3-like_dom"/>
</dbReference>
<sequence length="238" mass="27032">MKAKGMTLMMLTSLFVLSGCTRPQQPPTQVIYRFDDHRYLELTGWFCEGALHYVDTARGIRSEITSQFYRAFADKYIHPSERYIAIPSWDSSAFIVSKDFGKTWKIAPFATNTHSVEPEGRGWSPKRENMLSFTVVNDQGFLLTRQGNLYMSSKPFDDPRVMPGGAGIDYLDVDGDPHHLRPGSAGPAWGLEYLAPKNIEYITASELTNWQDLPTQVPEVKNYKGWDHMQCDPNKGLQ</sequence>
<name>A0ABS5JFP1_9GAMM</name>
<protein>
    <recommendedName>
        <fullName evidence="2">Tli3-like domain-containing protein</fullName>
    </recommendedName>
</protein>
<keyword evidence="1" id="KW-0732">Signal</keyword>
<accession>A0ABS5JFP1</accession>
<dbReference type="PROSITE" id="PS51257">
    <property type="entry name" value="PROKAR_LIPOPROTEIN"/>
    <property type="match status" value="1"/>
</dbReference>
<feature type="chain" id="PRO_5046937293" description="Tli3-like domain-containing protein" evidence="1">
    <location>
        <begin position="19"/>
        <end position="238"/>
    </location>
</feature>
<reference evidence="3 4" key="1">
    <citation type="submission" date="2020-12" db="EMBL/GenBank/DDBJ databases">
        <authorList>
            <person name="Mcmullen J.G."/>
        </authorList>
    </citation>
    <scope>NUCLEOTIDE SEQUENCE [LARGE SCALE GENOMIC DNA]</scope>
    <source>
        <strain evidence="3 4">JGM97</strain>
    </source>
</reference>
<evidence type="ECO:0000313" key="3">
    <source>
        <dbReference type="EMBL" id="MBS0968756.1"/>
    </source>
</evidence>
<comment type="caution">
    <text evidence="3">The sequence shown here is derived from an EMBL/GenBank/DDBJ whole genome shotgun (WGS) entry which is preliminary data.</text>
</comment>
<keyword evidence="4" id="KW-1185">Reference proteome</keyword>
<reference evidence="4" key="2">
    <citation type="submission" date="2023-07" db="EMBL/GenBank/DDBJ databases">
        <title>Genome-inferred correspondence between phylogeny and metabolic traits in the wild Drosophila gut microbiome.</title>
        <authorList>
            <person name="Bueno E."/>
            <person name="Blow F."/>
            <person name="Douglas A.E."/>
        </authorList>
    </citation>
    <scope>NUCLEOTIDE SEQUENCE [LARGE SCALE GENOMIC DNA]</scope>
    <source>
        <strain evidence="4">JGM97</strain>
    </source>
</reference>
<organism evidence="3 4">
    <name type="scientific">Nissabacter archeti</name>
    <dbReference type="NCBI Taxonomy" id="1917880"/>
    <lineage>
        <taxon>Bacteria</taxon>
        <taxon>Pseudomonadati</taxon>
        <taxon>Pseudomonadota</taxon>
        <taxon>Gammaproteobacteria</taxon>
        <taxon>Enterobacterales</taxon>
        <taxon>Yersiniaceae</taxon>
        <taxon>Nissabacter</taxon>
    </lineage>
</organism>
<dbReference type="EMBL" id="JAERKB010000004">
    <property type="protein sequence ID" value="MBS0968756.1"/>
    <property type="molecule type" value="Genomic_DNA"/>
</dbReference>
<dbReference type="RefSeq" id="WP_212589007.1">
    <property type="nucleotide sequence ID" value="NZ_JAERKB010000004.1"/>
</dbReference>
<evidence type="ECO:0000313" key="4">
    <source>
        <dbReference type="Proteomes" id="UP000680634"/>
    </source>
</evidence>
<gene>
    <name evidence="3" type="ORF">JK232_07595</name>
</gene>
<feature type="domain" description="Tli3-like" evidence="2">
    <location>
        <begin position="25"/>
        <end position="114"/>
    </location>
</feature>